<dbReference type="SUPFAM" id="SSF51735">
    <property type="entry name" value="NAD(P)-binding Rossmann-fold domains"/>
    <property type="match status" value="1"/>
</dbReference>
<dbReference type="SMART" id="SM00829">
    <property type="entry name" value="PKS_ER"/>
    <property type="match status" value="1"/>
</dbReference>
<dbReference type="SUPFAM" id="SSF50129">
    <property type="entry name" value="GroES-like"/>
    <property type="match status" value="1"/>
</dbReference>
<protein>
    <submittedName>
        <fullName evidence="4">NADPH:quinone reductase-like Zn-dependent oxidoreductase</fullName>
    </submittedName>
</protein>
<dbReference type="EMBL" id="JACHIV010000001">
    <property type="protein sequence ID" value="MBB5071520.1"/>
    <property type="molecule type" value="Genomic_DNA"/>
</dbReference>
<dbReference type="InterPro" id="IPR020843">
    <property type="entry name" value="ER"/>
</dbReference>
<comment type="caution">
    <text evidence="4">The sequence shown here is derived from an EMBL/GenBank/DDBJ whole genome shotgun (WGS) entry which is preliminary data.</text>
</comment>
<reference evidence="4 5" key="1">
    <citation type="submission" date="2020-08" db="EMBL/GenBank/DDBJ databases">
        <title>Sequencing the genomes of 1000 actinobacteria strains.</title>
        <authorList>
            <person name="Klenk H.-P."/>
        </authorList>
    </citation>
    <scope>NUCLEOTIDE SEQUENCE [LARGE SCALE GENOMIC DNA]</scope>
    <source>
        <strain evidence="4 5">DSM 45582</strain>
    </source>
</reference>
<dbReference type="RefSeq" id="WP_184481925.1">
    <property type="nucleotide sequence ID" value="NZ_JACHIV010000001.1"/>
</dbReference>
<dbReference type="Gene3D" id="3.90.180.10">
    <property type="entry name" value="Medium-chain alcohol dehydrogenases, catalytic domain"/>
    <property type="match status" value="1"/>
</dbReference>
<accession>A0A840NI14</accession>
<keyword evidence="2" id="KW-0560">Oxidoreductase</keyword>
<dbReference type="AlphaFoldDB" id="A0A840NI14"/>
<dbReference type="InterPro" id="IPR036291">
    <property type="entry name" value="NAD(P)-bd_dom_sf"/>
</dbReference>
<dbReference type="Pfam" id="PF13602">
    <property type="entry name" value="ADH_zinc_N_2"/>
    <property type="match status" value="1"/>
</dbReference>
<evidence type="ECO:0000313" key="5">
    <source>
        <dbReference type="Proteomes" id="UP000580474"/>
    </source>
</evidence>
<evidence type="ECO:0000259" key="3">
    <source>
        <dbReference type="SMART" id="SM00829"/>
    </source>
</evidence>
<dbReference type="GO" id="GO:0016651">
    <property type="term" value="F:oxidoreductase activity, acting on NAD(P)H"/>
    <property type="evidence" value="ECO:0007669"/>
    <property type="project" value="TreeGrafter"/>
</dbReference>
<evidence type="ECO:0000313" key="4">
    <source>
        <dbReference type="EMBL" id="MBB5071520.1"/>
    </source>
</evidence>
<organism evidence="4 5">
    <name type="scientific">Saccharopolyspora gloriosae</name>
    <dbReference type="NCBI Taxonomy" id="455344"/>
    <lineage>
        <taxon>Bacteria</taxon>
        <taxon>Bacillati</taxon>
        <taxon>Actinomycetota</taxon>
        <taxon>Actinomycetes</taxon>
        <taxon>Pseudonocardiales</taxon>
        <taxon>Pseudonocardiaceae</taxon>
        <taxon>Saccharopolyspora</taxon>
    </lineage>
</organism>
<dbReference type="Gene3D" id="3.40.50.720">
    <property type="entry name" value="NAD(P)-binding Rossmann-like Domain"/>
    <property type="match status" value="1"/>
</dbReference>
<dbReference type="InterPro" id="IPR011032">
    <property type="entry name" value="GroES-like_sf"/>
</dbReference>
<keyword evidence="1" id="KW-0521">NADP</keyword>
<gene>
    <name evidence="4" type="ORF">BJ969_004608</name>
</gene>
<dbReference type="PANTHER" id="PTHR48106">
    <property type="entry name" value="QUINONE OXIDOREDUCTASE PIG3-RELATED"/>
    <property type="match status" value="1"/>
</dbReference>
<proteinExistence type="predicted"/>
<dbReference type="Proteomes" id="UP000580474">
    <property type="component" value="Unassembled WGS sequence"/>
</dbReference>
<dbReference type="GO" id="GO:0070402">
    <property type="term" value="F:NADPH binding"/>
    <property type="evidence" value="ECO:0007669"/>
    <property type="project" value="TreeGrafter"/>
</dbReference>
<dbReference type="InterPro" id="IPR013154">
    <property type="entry name" value="ADH-like_N"/>
</dbReference>
<dbReference type="Pfam" id="PF08240">
    <property type="entry name" value="ADH_N"/>
    <property type="match status" value="1"/>
</dbReference>
<evidence type="ECO:0000256" key="1">
    <source>
        <dbReference type="ARBA" id="ARBA00022857"/>
    </source>
</evidence>
<dbReference type="PANTHER" id="PTHR48106:SF8">
    <property type="entry name" value="OS02G0805600 PROTEIN"/>
    <property type="match status" value="1"/>
</dbReference>
<feature type="domain" description="Enoyl reductase (ER)" evidence="3">
    <location>
        <begin position="9"/>
        <end position="318"/>
    </location>
</feature>
<name>A0A840NI14_9PSEU</name>
<keyword evidence="5" id="KW-1185">Reference proteome</keyword>
<sequence>MRAWLTAPGERWDLAERPVPEAGAFQVLVRVRAAAVNRADLDEADGSYRPRGTGTDRHVAGSDVTGEVVDVGSDVTGVRIGDRVLAMVEGALAEYVALDHRLVIPVPARLTAEQAAALPSALMTEYDALIRQGGMPPGGSVLITAGTSGVGLIGAEIARWAGAGAVAVTTTRAQAPPELAGRGLRVITGGIGGLRGAVADGLRADLIVDHTGGDWLDELIAATRIGGTIMQVGRLAGRRAALDLDRLALRRVRIVGTTFRTRDDEQRAAIAAAIRRDLSAAVDSGEITPVVARTVPFAEADRAVELLRGGGLVGKVVVLFG</sequence>
<evidence type="ECO:0000256" key="2">
    <source>
        <dbReference type="ARBA" id="ARBA00023002"/>
    </source>
</evidence>